<dbReference type="GO" id="GO:0006935">
    <property type="term" value="P:chemotaxis"/>
    <property type="evidence" value="ECO:0007669"/>
    <property type="project" value="UniProtKB-KW"/>
</dbReference>
<gene>
    <name evidence="13" type="ORF">SAMN02910451_02165</name>
</gene>
<keyword evidence="2" id="KW-1003">Cell membrane</keyword>
<dbReference type="InterPro" id="IPR003660">
    <property type="entry name" value="HAMP_dom"/>
</dbReference>
<sequence>MEKVNGKRHAKIKNKLLLFLVPAVVATILILVLISGYLSSRSMTQMATSALNSSISNQADNIEAWLNYNLQNFSTVKQLVEKDKPSDSELSAIMDAYYGFNPYCKNGPYVATKAGKVFKASESTKNTDNVTEQEWFKQGMTRVNMVYGSTYKDVDGTNVISASGIINDGSGELKIMAADLSLDQISIIVNSKVKMDQAASFLVDITDKTILAHRDKNRVSTKLDTSDSDNLMSAIAKKVNERNYSTVTLANNVVAFKPISGTDWILISYVHNSTIMKDVTKLVTTLAVIGVIAIVLIVLLINLMVTKVIAPLGGITKNITDMSAGDFTIDVRHEGNDEIGLMSDKVSEFVYSMRNMLSVINDESKKLKEQSDNSDTVSKSMYEASQSQSEAMKNLNSTVDQLAVAVNEIAQSATTLAMVVADTRDNSNQANESMKETVEISKKGRNDMEQLADAMQYIKSSNDDLVTSINEVGKASEEITNIVGLISEIAEQTNLLSLNASIEAARAGESGKGFAVVATEIGKLAQNSASSADSIAKLINDVGKAIDSVVAQAQTSAKNIDTNSELIQTAVQTFDRIYQNIEKSNELIELMIKDVEKVDDVASNVAAISEEQAASTDEILETSRRMVEQANSITKNSQDVADNSHELANTSEMLTSYVQKFKI</sequence>
<evidence type="ECO:0000256" key="10">
    <source>
        <dbReference type="SAM" id="Phobius"/>
    </source>
</evidence>
<protein>
    <submittedName>
        <fullName evidence="13">Methyl-accepting chemotaxis protein</fullName>
    </submittedName>
</protein>
<feature type="domain" description="Methyl-accepting transducer" evidence="11">
    <location>
        <begin position="377"/>
        <end position="620"/>
    </location>
</feature>
<evidence type="ECO:0000259" key="12">
    <source>
        <dbReference type="PROSITE" id="PS50885"/>
    </source>
</evidence>
<dbReference type="PANTHER" id="PTHR32089">
    <property type="entry name" value="METHYL-ACCEPTING CHEMOTAXIS PROTEIN MCPB"/>
    <property type="match status" value="1"/>
</dbReference>
<evidence type="ECO:0000313" key="13">
    <source>
        <dbReference type="EMBL" id="SCY32035.1"/>
    </source>
</evidence>
<dbReference type="Pfam" id="PF02743">
    <property type="entry name" value="dCache_1"/>
    <property type="match status" value="1"/>
</dbReference>
<dbReference type="Pfam" id="PF00015">
    <property type="entry name" value="MCPsignal"/>
    <property type="match status" value="1"/>
</dbReference>
<feature type="transmembrane region" description="Helical" evidence="10">
    <location>
        <begin position="16"/>
        <end position="38"/>
    </location>
</feature>
<organism evidence="13 14">
    <name type="scientific">Butyrivibrio hungatei</name>
    <dbReference type="NCBI Taxonomy" id="185008"/>
    <lineage>
        <taxon>Bacteria</taxon>
        <taxon>Bacillati</taxon>
        <taxon>Bacillota</taxon>
        <taxon>Clostridia</taxon>
        <taxon>Lachnospirales</taxon>
        <taxon>Lachnospiraceae</taxon>
        <taxon>Butyrivibrio</taxon>
    </lineage>
</organism>
<evidence type="ECO:0000256" key="8">
    <source>
        <dbReference type="ARBA" id="ARBA00029447"/>
    </source>
</evidence>
<comment type="subcellular location">
    <subcellularLocation>
        <location evidence="1">Cell membrane</location>
        <topology evidence="1">Multi-pass membrane protein</topology>
    </subcellularLocation>
</comment>
<evidence type="ECO:0000256" key="5">
    <source>
        <dbReference type="ARBA" id="ARBA00022989"/>
    </source>
</evidence>
<dbReference type="InterPro" id="IPR004089">
    <property type="entry name" value="MCPsignal_dom"/>
</dbReference>
<dbReference type="SMART" id="SM00283">
    <property type="entry name" value="MA"/>
    <property type="match status" value="1"/>
</dbReference>
<comment type="similarity">
    <text evidence="8">Belongs to the methyl-accepting chemotaxis (MCP) protein family.</text>
</comment>
<evidence type="ECO:0000256" key="9">
    <source>
        <dbReference type="PROSITE-ProRule" id="PRU00284"/>
    </source>
</evidence>
<keyword evidence="7 9" id="KW-0807">Transducer</keyword>
<dbReference type="EMBL" id="FMUR01000012">
    <property type="protein sequence ID" value="SCY32035.1"/>
    <property type="molecule type" value="Genomic_DNA"/>
</dbReference>
<keyword evidence="6 10" id="KW-0472">Membrane</keyword>
<dbReference type="STRING" id="185008.bhn_I1613"/>
<keyword evidence="4 10" id="KW-0812">Transmembrane</keyword>
<dbReference type="Gene3D" id="1.10.8.500">
    <property type="entry name" value="HAMP domain in histidine kinase"/>
    <property type="match status" value="1"/>
</dbReference>
<dbReference type="AlphaFoldDB" id="A0A1G5EYF1"/>
<reference evidence="14" key="1">
    <citation type="submission" date="2016-10" db="EMBL/GenBank/DDBJ databases">
        <authorList>
            <person name="Varghese N."/>
            <person name="Submissions S."/>
        </authorList>
    </citation>
    <scope>NUCLEOTIDE SEQUENCE [LARGE SCALE GENOMIC DNA]</scope>
    <source>
        <strain evidence="14">XBD2006</strain>
    </source>
</reference>
<evidence type="ECO:0000256" key="1">
    <source>
        <dbReference type="ARBA" id="ARBA00004651"/>
    </source>
</evidence>
<evidence type="ECO:0000256" key="7">
    <source>
        <dbReference type="ARBA" id="ARBA00023224"/>
    </source>
</evidence>
<dbReference type="Proteomes" id="UP000183047">
    <property type="component" value="Unassembled WGS sequence"/>
</dbReference>
<evidence type="ECO:0000259" key="11">
    <source>
        <dbReference type="PROSITE" id="PS50111"/>
    </source>
</evidence>
<feature type="transmembrane region" description="Helical" evidence="10">
    <location>
        <begin position="282"/>
        <end position="305"/>
    </location>
</feature>
<evidence type="ECO:0000256" key="3">
    <source>
        <dbReference type="ARBA" id="ARBA00022500"/>
    </source>
</evidence>
<evidence type="ECO:0000313" key="14">
    <source>
        <dbReference type="Proteomes" id="UP000183047"/>
    </source>
</evidence>
<feature type="domain" description="HAMP" evidence="12">
    <location>
        <begin position="306"/>
        <end position="358"/>
    </location>
</feature>
<dbReference type="PROSITE" id="PS50885">
    <property type="entry name" value="HAMP"/>
    <property type="match status" value="1"/>
</dbReference>
<dbReference type="RefSeq" id="WP_074462691.1">
    <property type="nucleotide sequence ID" value="NZ_FMUR01000012.1"/>
</dbReference>
<dbReference type="OrthoDB" id="9760371at2"/>
<dbReference type="Gene3D" id="3.30.450.20">
    <property type="entry name" value="PAS domain"/>
    <property type="match status" value="2"/>
</dbReference>
<evidence type="ECO:0000256" key="2">
    <source>
        <dbReference type="ARBA" id="ARBA00022475"/>
    </source>
</evidence>
<dbReference type="PANTHER" id="PTHR32089:SF112">
    <property type="entry name" value="LYSOZYME-LIKE PROTEIN-RELATED"/>
    <property type="match status" value="1"/>
</dbReference>
<evidence type="ECO:0000256" key="4">
    <source>
        <dbReference type="ARBA" id="ARBA00022692"/>
    </source>
</evidence>
<dbReference type="InterPro" id="IPR033479">
    <property type="entry name" value="dCache_1"/>
</dbReference>
<keyword evidence="14" id="KW-1185">Reference proteome</keyword>
<dbReference type="GO" id="GO:0007165">
    <property type="term" value="P:signal transduction"/>
    <property type="evidence" value="ECO:0007669"/>
    <property type="project" value="UniProtKB-KW"/>
</dbReference>
<keyword evidence="3" id="KW-0145">Chemotaxis</keyword>
<dbReference type="PROSITE" id="PS50111">
    <property type="entry name" value="CHEMOTAXIS_TRANSDUC_2"/>
    <property type="match status" value="1"/>
</dbReference>
<proteinExistence type="inferred from homology"/>
<keyword evidence="5 10" id="KW-1133">Transmembrane helix</keyword>
<dbReference type="Gene3D" id="1.10.287.950">
    <property type="entry name" value="Methyl-accepting chemotaxis protein"/>
    <property type="match status" value="1"/>
</dbReference>
<accession>A0A1G5EYF1</accession>
<dbReference type="CDD" id="cd06225">
    <property type="entry name" value="HAMP"/>
    <property type="match status" value="1"/>
</dbReference>
<dbReference type="GO" id="GO:0005886">
    <property type="term" value="C:plasma membrane"/>
    <property type="evidence" value="ECO:0007669"/>
    <property type="project" value="UniProtKB-SubCell"/>
</dbReference>
<name>A0A1G5EYF1_9FIRM</name>
<evidence type="ECO:0000256" key="6">
    <source>
        <dbReference type="ARBA" id="ARBA00023136"/>
    </source>
</evidence>
<dbReference type="SUPFAM" id="SSF58104">
    <property type="entry name" value="Methyl-accepting chemotaxis protein (MCP) signaling domain"/>
    <property type="match status" value="1"/>
</dbReference>